<dbReference type="PANTHER" id="PTHR45339">
    <property type="entry name" value="HYBRID SIGNAL TRANSDUCTION HISTIDINE KINASE J"/>
    <property type="match status" value="1"/>
</dbReference>
<feature type="transmembrane region" description="Helical" evidence="19">
    <location>
        <begin position="20"/>
        <end position="40"/>
    </location>
</feature>
<evidence type="ECO:0000256" key="9">
    <source>
        <dbReference type="ARBA" id="ARBA00022741"/>
    </source>
</evidence>
<dbReference type="AlphaFoldDB" id="A0A1L9QQC0"/>
<evidence type="ECO:0000256" key="4">
    <source>
        <dbReference type="ARBA" id="ARBA00012438"/>
    </source>
</evidence>
<keyword evidence="13" id="KW-0902">Two-component regulatory system</keyword>
<proteinExistence type="inferred from homology"/>
<dbReference type="SMART" id="SM00387">
    <property type="entry name" value="HATPase_c"/>
    <property type="match status" value="1"/>
</dbReference>
<evidence type="ECO:0000313" key="23">
    <source>
        <dbReference type="EMBL" id="OJJ24885.1"/>
    </source>
</evidence>
<dbReference type="CDD" id="cd18773">
    <property type="entry name" value="PDC1_HK_sensor"/>
    <property type="match status" value="1"/>
</dbReference>
<dbReference type="PROSITE" id="PS50885">
    <property type="entry name" value="HAMP"/>
    <property type="match status" value="1"/>
</dbReference>
<evidence type="ECO:0000256" key="14">
    <source>
        <dbReference type="ARBA" id="ARBA00023136"/>
    </source>
</evidence>
<sequence>MLGKNSRLRWFQDLPLRSLIILPFLVQIFTAVGLVGYFSFRNGQKAVNDLAHQLMDEVSDRTADRLDNYLQSAHFINSTNDKAIRLGHLDLNNLSTFEKHFWEQIQLFDLIGFIYYANEEGELIGAEQLDDGSLKIGEVKKEIPGNFKIYATNERGERTNLEVDIDNFEPRQRPWYRTAMEVGQASWGEIFSYKGYPRIAISAVLPLYDSEGNIYGMLGTDLIVSLISNFLRELEIGKSGQIFIMDRSGLLVGNSTVHDPFIIDEDNLVQSILATTSKDRLVQMTARYIEDRFGNLTNIQETHKLELNFDRQPYFLEVSPWQDELGLDWLIVVVVPKSDFMAEINANNRTTILLCLLALFVAISMGLLTSRWITQPILDLNQAAEEISQGNLDQQVHIKEIKELKILAQVFNHMAAQLKASFSALEQTNTELEQRVQKRTAELEQAKQQAESANQAKSDFLASMSHELRTPLNGILGYAQIMERTKDLNEQRHGISVVRQSGTHLLNLINDILDLSKIEARKMEITPQNLHFSSFLSSVSEIIRIRAASKKIDFFAAHDPNLPTAIIADNKRLGQVLLNLLGNAVKFTDSGRVTFTTEAISQNQETVTIRFIIEDTGVGMTREQLQKIFLPFEQVGSTSRRAEGTGLGLTISQQLVEMMGSHIEVSSIHGQGSQFCFTLEFPIATNWSKSVTEVDLGQITGYTGKLRTILVVDDKEVNRAVIVEVLSLLGFECIEATNGEEGLDLAQVFQPHLIITDLAIPRLDGFEMARQLRTFPEFQNTPIIASSASVLSQDQTSCLEAGCDDFLHKPIDIERLLTYVQKYLKLEWVYKDSEVLEKEYSDTVDDIIDDEIPPAQELEQLLNAARIGDILVIEEEAQRLIQLDPNYRRFGHRILHFASDFDDQAIIELIQQSLEE</sequence>
<reference evidence="23" key="1">
    <citation type="submission" date="2016-10" db="EMBL/GenBank/DDBJ databases">
        <title>CRISPR-Cas defence system in Roseofilum reptotaenium: evidence of a bacteriophage-cyanobacterium arms race in the coral black band disease.</title>
        <authorList>
            <person name="Buerger P."/>
            <person name="Wood-Charlson E.M."/>
            <person name="Weynberg K.D."/>
            <person name="Willis B."/>
            <person name="Van Oppen M.J."/>
        </authorList>
    </citation>
    <scope>NUCLEOTIDE SEQUENCE [LARGE SCALE GENOMIC DNA]</scope>
    <source>
        <strain evidence="23">AO1-A</strain>
    </source>
</reference>
<evidence type="ECO:0000256" key="3">
    <source>
        <dbReference type="ARBA" id="ARBA00006402"/>
    </source>
</evidence>
<gene>
    <name evidence="23" type="ORF">BI308_14310</name>
</gene>
<keyword evidence="7" id="KW-0808">Transferase</keyword>
<keyword evidence="5" id="KW-1003">Cell membrane</keyword>
<evidence type="ECO:0000256" key="17">
    <source>
        <dbReference type="PROSITE-ProRule" id="PRU00169"/>
    </source>
</evidence>
<evidence type="ECO:0000256" key="15">
    <source>
        <dbReference type="ARBA" id="ARBA00023306"/>
    </source>
</evidence>
<evidence type="ECO:0000256" key="10">
    <source>
        <dbReference type="ARBA" id="ARBA00022777"/>
    </source>
</evidence>
<dbReference type="Gene3D" id="3.30.565.10">
    <property type="entry name" value="Histidine kinase-like ATPase, C-terminal domain"/>
    <property type="match status" value="1"/>
</dbReference>
<accession>A0A1L9QQC0</accession>
<dbReference type="PROSITE" id="PS50110">
    <property type="entry name" value="RESPONSE_REGULATORY"/>
    <property type="match status" value="1"/>
</dbReference>
<dbReference type="Pfam" id="PF02743">
    <property type="entry name" value="dCache_1"/>
    <property type="match status" value="1"/>
</dbReference>
<keyword evidence="9" id="KW-0547">Nucleotide-binding</keyword>
<protein>
    <recommendedName>
        <fullName evidence="16">Circadian input-output histidine kinase CikA</fullName>
        <ecNumber evidence="4">2.7.13.3</ecNumber>
    </recommendedName>
</protein>
<keyword evidence="24" id="KW-1185">Reference proteome</keyword>
<dbReference type="CDD" id="cd17546">
    <property type="entry name" value="REC_hyHK_CKI1_RcsC-like"/>
    <property type="match status" value="1"/>
</dbReference>
<dbReference type="SMART" id="SM00388">
    <property type="entry name" value="HisKA"/>
    <property type="match status" value="1"/>
</dbReference>
<organism evidence="23 24">
    <name type="scientific">Roseofilum reptotaenium AO1-A</name>
    <dbReference type="NCBI Taxonomy" id="1925591"/>
    <lineage>
        <taxon>Bacteria</taxon>
        <taxon>Bacillati</taxon>
        <taxon>Cyanobacteriota</taxon>
        <taxon>Cyanophyceae</taxon>
        <taxon>Desertifilales</taxon>
        <taxon>Desertifilaceae</taxon>
        <taxon>Roseofilum</taxon>
    </lineage>
</organism>
<evidence type="ECO:0000256" key="13">
    <source>
        <dbReference type="ARBA" id="ARBA00023012"/>
    </source>
</evidence>
<evidence type="ECO:0000313" key="24">
    <source>
        <dbReference type="Proteomes" id="UP000183940"/>
    </source>
</evidence>
<evidence type="ECO:0000256" key="2">
    <source>
        <dbReference type="ARBA" id="ARBA00004651"/>
    </source>
</evidence>
<comment type="catalytic activity">
    <reaction evidence="1">
        <text>ATP + protein L-histidine = ADP + protein N-phospho-L-histidine.</text>
        <dbReference type="EC" id="2.7.13.3"/>
    </reaction>
</comment>
<dbReference type="SMART" id="SM00304">
    <property type="entry name" value="HAMP"/>
    <property type="match status" value="1"/>
</dbReference>
<dbReference type="FunFam" id="1.10.287.130:FF:000038">
    <property type="entry name" value="Sensory transduction histidine kinase"/>
    <property type="match status" value="1"/>
</dbReference>
<evidence type="ECO:0000259" key="21">
    <source>
        <dbReference type="PROSITE" id="PS50110"/>
    </source>
</evidence>
<evidence type="ECO:0000256" key="1">
    <source>
        <dbReference type="ARBA" id="ARBA00000085"/>
    </source>
</evidence>
<dbReference type="InterPro" id="IPR033479">
    <property type="entry name" value="dCache_1"/>
</dbReference>
<dbReference type="SUPFAM" id="SSF52172">
    <property type="entry name" value="CheY-like"/>
    <property type="match status" value="1"/>
</dbReference>
<dbReference type="CDD" id="cd06225">
    <property type="entry name" value="HAMP"/>
    <property type="match status" value="1"/>
</dbReference>
<keyword evidence="11" id="KW-0067">ATP-binding</keyword>
<evidence type="ECO:0000256" key="12">
    <source>
        <dbReference type="ARBA" id="ARBA00022989"/>
    </source>
</evidence>
<keyword evidence="6 17" id="KW-0597">Phosphoprotein</keyword>
<evidence type="ECO:0000259" key="22">
    <source>
        <dbReference type="PROSITE" id="PS50885"/>
    </source>
</evidence>
<dbReference type="InterPro" id="IPR005467">
    <property type="entry name" value="His_kinase_dom"/>
</dbReference>
<feature type="modified residue" description="4-aspartylphosphate" evidence="17">
    <location>
        <position position="757"/>
    </location>
</feature>
<feature type="transmembrane region" description="Helical" evidence="19">
    <location>
        <begin position="351"/>
        <end position="373"/>
    </location>
</feature>
<dbReference type="SUPFAM" id="SSF47384">
    <property type="entry name" value="Homodimeric domain of signal transducing histidine kinase"/>
    <property type="match status" value="1"/>
</dbReference>
<dbReference type="Gene3D" id="6.10.340.10">
    <property type="match status" value="1"/>
</dbReference>
<evidence type="ECO:0000256" key="16">
    <source>
        <dbReference type="ARBA" id="ARBA00074306"/>
    </source>
</evidence>
<dbReference type="PANTHER" id="PTHR45339:SF1">
    <property type="entry name" value="HYBRID SIGNAL TRANSDUCTION HISTIDINE KINASE J"/>
    <property type="match status" value="1"/>
</dbReference>
<dbReference type="STRING" id="1925591.BI308_14310"/>
<dbReference type="GO" id="GO:0005886">
    <property type="term" value="C:plasma membrane"/>
    <property type="evidence" value="ECO:0007669"/>
    <property type="project" value="UniProtKB-SubCell"/>
</dbReference>
<evidence type="ECO:0000256" key="5">
    <source>
        <dbReference type="ARBA" id="ARBA00022475"/>
    </source>
</evidence>
<dbReference type="Pfam" id="PF00512">
    <property type="entry name" value="HisKA"/>
    <property type="match status" value="1"/>
</dbReference>
<comment type="similarity">
    <text evidence="3">In the N-terminal section; belongs to the phytochrome family.</text>
</comment>
<evidence type="ECO:0000256" key="19">
    <source>
        <dbReference type="SAM" id="Phobius"/>
    </source>
</evidence>
<evidence type="ECO:0000256" key="6">
    <source>
        <dbReference type="ARBA" id="ARBA00022553"/>
    </source>
</evidence>
<dbReference type="Gene3D" id="1.10.287.130">
    <property type="match status" value="1"/>
</dbReference>
<comment type="caution">
    <text evidence="23">The sequence shown here is derived from an EMBL/GenBank/DDBJ whole genome shotgun (WGS) entry which is preliminary data.</text>
</comment>
<dbReference type="EMBL" id="MLAW01000024">
    <property type="protein sequence ID" value="OJJ24885.1"/>
    <property type="molecule type" value="Genomic_DNA"/>
</dbReference>
<dbReference type="Gene3D" id="3.30.450.20">
    <property type="entry name" value="PAS domain"/>
    <property type="match status" value="1"/>
</dbReference>
<dbReference type="Pfam" id="PF00672">
    <property type="entry name" value="HAMP"/>
    <property type="match status" value="1"/>
</dbReference>
<dbReference type="CDD" id="cd00082">
    <property type="entry name" value="HisKA"/>
    <property type="match status" value="1"/>
</dbReference>
<keyword evidence="10" id="KW-0418">Kinase</keyword>
<evidence type="ECO:0000256" key="7">
    <source>
        <dbReference type="ARBA" id="ARBA00022679"/>
    </source>
</evidence>
<keyword evidence="18" id="KW-0175">Coiled coil</keyword>
<dbReference type="InterPro" id="IPR036890">
    <property type="entry name" value="HATPase_C_sf"/>
</dbReference>
<dbReference type="FunFam" id="3.30.565.10:FF:000010">
    <property type="entry name" value="Sensor histidine kinase RcsC"/>
    <property type="match status" value="1"/>
</dbReference>
<feature type="domain" description="HAMP" evidence="22">
    <location>
        <begin position="371"/>
        <end position="423"/>
    </location>
</feature>
<feature type="domain" description="Histidine kinase" evidence="20">
    <location>
        <begin position="463"/>
        <end position="683"/>
    </location>
</feature>
<evidence type="ECO:0000259" key="20">
    <source>
        <dbReference type="PROSITE" id="PS50109"/>
    </source>
</evidence>
<dbReference type="SMART" id="SM00448">
    <property type="entry name" value="REC"/>
    <property type="match status" value="1"/>
</dbReference>
<keyword evidence="15" id="KW-0131">Cell cycle</keyword>
<dbReference type="PROSITE" id="PS50109">
    <property type="entry name" value="HIS_KIN"/>
    <property type="match status" value="1"/>
</dbReference>
<dbReference type="Proteomes" id="UP000183940">
    <property type="component" value="Unassembled WGS sequence"/>
</dbReference>
<dbReference type="CDD" id="cd16922">
    <property type="entry name" value="HATPase_EvgS-ArcB-TorS-like"/>
    <property type="match status" value="1"/>
</dbReference>
<dbReference type="InterPro" id="IPR003594">
    <property type="entry name" value="HATPase_dom"/>
</dbReference>
<dbReference type="Pfam" id="PF00072">
    <property type="entry name" value="Response_reg"/>
    <property type="match status" value="1"/>
</dbReference>
<dbReference type="Pfam" id="PF02518">
    <property type="entry name" value="HATPase_c"/>
    <property type="match status" value="1"/>
</dbReference>
<dbReference type="GO" id="GO:0000155">
    <property type="term" value="F:phosphorelay sensor kinase activity"/>
    <property type="evidence" value="ECO:0007669"/>
    <property type="project" value="InterPro"/>
</dbReference>
<dbReference type="InterPro" id="IPR003660">
    <property type="entry name" value="HAMP_dom"/>
</dbReference>
<evidence type="ECO:0000256" key="11">
    <source>
        <dbReference type="ARBA" id="ARBA00022840"/>
    </source>
</evidence>
<feature type="domain" description="Response regulatory" evidence="21">
    <location>
        <begin position="708"/>
        <end position="824"/>
    </location>
</feature>
<keyword evidence="14 19" id="KW-0472">Membrane</keyword>
<dbReference type="SUPFAM" id="SSF158472">
    <property type="entry name" value="HAMP domain-like"/>
    <property type="match status" value="1"/>
</dbReference>
<dbReference type="PRINTS" id="PR00344">
    <property type="entry name" value="BCTRLSENSOR"/>
</dbReference>
<feature type="coiled-coil region" evidence="18">
    <location>
        <begin position="415"/>
        <end position="463"/>
    </location>
</feature>
<dbReference type="InterPro" id="IPR036097">
    <property type="entry name" value="HisK_dim/P_sf"/>
</dbReference>
<dbReference type="EC" id="2.7.13.3" evidence="4"/>
<evidence type="ECO:0000256" key="8">
    <source>
        <dbReference type="ARBA" id="ARBA00022692"/>
    </source>
</evidence>
<comment type="subcellular location">
    <subcellularLocation>
        <location evidence="2">Cell membrane</location>
        <topology evidence="2">Multi-pass membrane protein</topology>
    </subcellularLocation>
</comment>
<evidence type="ECO:0000256" key="18">
    <source>
        <dbReference type="SAM" id="Coils"/>
    </source>
</evidence>
<dbReference type="Gene3D" id="3.40.50.2300">
    <property type="match status" value="1"/>
</dbReference>
<dbReference type="InterPro" id="IPR001789">
    <property type="entry name" value="Sig_transdc_resp-reg_receiver"/>
</dbReference>
<dbReference type="SUPFAM" id="SSF55874">
    <property type="entry name" value="ATPase domain of HSP90 chaperone/DNA topoisomerase II/histidine kinase"/>
    <property type="match status" value="1"/>
</dbReference>
<name>A0A1L9QQC0_9CYAN</name>
<dbReference type="InterPro" id="IPR003661">
    <property type="entry name" value="HisK_dim/P_dom"/>
</dbReference>
<dbReference type="InterPro" id="IPR004358">
    <property type="entry name" value="Sig_transdc_His_kin-like_C"/>
</dbReference>
<dbReference type="GO" id="GO:0005524">
    <property type="term" value="F:ATP binding"/>
    <property type="evidence" value="ECO:0007669"/>
    <property type="project" value="UniProtKB-KW"/>
</dbReference>
<dbReference type="InterPro" id="IPR011006">
    <property type="entry name" value="CheY-like_superfamily"/>
</dbReference>
<keyword evidence="8 19" id="KW-0812">Transmembrane</keyword>
<keyword evidence="12 19" id="KW-1133">Transmembrane helix</keyword>